<dbReference type="SUPFAM" id="SSF55816">
    <property type="entry name" value="5'-nucleotidase (syn. UDP-sugar hydrolase), C-terminal domain"/>
    <property type="match status" value="1"/>
</dbReference>
<reference evidence="4" key="1">
    <citation type="submission" date="2016-10" db="EMBL/GenBank/DDBJ databases">
        <authorList>
            <person name="Varghese N."/>
            <person name="Submissions S."/>
        </authorList>
    </citation>
    <scope>NUCLEOTIDE SEQUENCE [LARGE SCALE GENOMIC DNA]</scope>
    <source>
        <strain evidence="4">DSM 16995</strain>
    </source>
</reference>
<name>A0A1G9HRF5_9BACT</name>
<dbReference type="GO" id="GO:0046872">
    <property type="term" value="F:metal ion binding"/>
    <property type="evidence" value="ECO:0007669"/>
    <property type="project" value="InterPro"/>
</dbReference>
<dbReference type="SUPFAM" id="SSF56300">
    <property type="entry name" value="Metallo-dependent phosphatases"/>
    <property type="match status" value="1"/>
</dbReference>
<dbReference type="AlphaFoldDB" id="A0A1G9HRF5"/>
<dbReference type="InterPro" id="IPR006179">
    <property type="entry name" value="5_nucleotidase/apyrase"/>
</dbReference>
<evidence type="ECO:0000256" key="1">
    <source>
        <dbReference type="RuleBase" id="RU362119"/>
    </source>
</evidence>
<dbReference type="InterPro" id="IPR006146">
    <property type="entry name" value="5'-Nucleotdase_CS"/>
</dbReference>
<dbReference type="PANTHER" id="PTHR11575:SF24">
    <property type="entry name" value="5'-NUCLEOTIDASE"/>
    <property type="match status" value="1"/>
</dbReference>
<keyword evidence="1" id="KW-0378">Hydrolase</keyword>
<dbReference type="GO" id="GO:0016788">
    <property type="term" value="F:hydrolase activity, acting on ester bonds"/>
    <property type="evidence" value="ECO:0007669"/>
    <property type="project" value="InterPro"/>
</dbReference>
<dbReference type="STRING" id="246191.SAMN05660337_2281"/>
<gene>
    <name evidence="3" type="ORF">SAMN05660337_2281</name>
</gene>
<dbReference type="Proteomes" id="UP000199053">
    <property type="component" value="Unassembled WGS sequence"/>
</dbReference>
<dbReference type="Pfam" id="PF02872">
    <property type="entry name" value="5_nucleotid_C"/>
    <property type="match status" value="1"/>
</dbReference>
<dbReference type="RefSeq" id="WP_092161161.1">
    <property type="nucleotide sequence ID" value="NZ_FNGA01000003.1"/>
</dbReference>
<evidence type="ECO:0000259" key="2">
    <source>
        <dbReference type="Pfam" id="PF02872"/>
    </source>
</evidence>
<comment type="similarity">
    <text evidence="1">Belongs to the 5'-nucleotidase family.</text>
</comment>
<protein>
    <submittedName>
        <fullName evidence="3">5'-nucleotidase</fullName>
    </submittedName>
</protein>
<dbReference type="GO" id="GO:0000166">
    <property type="term" value="F:nucleotide binding"/>
    <property type="evidence" value="ECO:0007669"/>
    <property type="project" value="UniProtKB-KW"/>
</dbReference>
<dbReference type="OrthoDB" id="9803927at2"/>
<feature type="domain" description="5'-Nucleotidase C-terminal" evidence="2">
    <location>
        <begin position="322"/>
        <end position="498"/>
    </location>
</feature>
<dbReference type="PRINTS" id="PR01607">
    <property type="entry name" value="APYRASEFAMLY"/>
</dbReference>
<keyword evidence="4" id="KW-1185">Reference proteome</keyword>
<proteinExistence type="inferred from homology"/>
<dbReference type="EMBL" id="FNGA01000003">
    <property type="protein sequence ID" value="SDL15520.1"/>
    <property type="molecule type" value="Genomic_DNA"/>
</dbReference>
<dbReference type="Gene3D" id="3.60.21.10">
    <property type="match status" value="1"/>
</dbReference>
<sequence>MRPLMTLISLITFILLSTPCLASRWNLVLLTTSGLNGQLIPASEKEELNNGNMLRTFGGFARIQTVFESYREKFPGETITIATGDDLLGESIQEDQGKIVFGAMNLMGFDVSTLGNHEFDRGSNFLAKCLTNKKFPTVVSNLEINPSNRLLKHVKPYTVIERNLVRVGFMGLILPNLKMISNPGTATAVKSNLIEIARSTALKLKKEEQANIIVLLSHLSIEDQKTILEAVPEIDIICGGQSHKDILPGQELIARDAPTPGIMVQCGARGRFVGVLKLQIEDGYINKHDWTIIPVTASISPNKKTFDFIQANINGLQSPTVLATSTQPLNTEVKVIRIQDVPVGKLVSSILQDKFKTDVAFQNSGGIRGDKIIPAGPIKANDVDTMFPFGNTVTIIKVTGETLKQVLERSVHKLPESSGGYLQTSGVKYTLDLKGTPQEITVTEQGKPIGIRTKGSRISNIKITDKSGKYIPVEKDKMYSVATNSFLARGGDGYIMLKNSKDKVETFIKISKVIKSGLTIMKKIPVNNEITTLNLDRKPFFPTLKTAK</sequence>
<keyword evidence="1" id="KW-0547">Nucleotide-binding</keyword>
<dbReference type="Gene3D" id="3.90.780.10">
    <property type="entry name" value="5'-Nucleotidase, C-terminal domain"/>
    <property type="match status" value="1"/>
</dbReference>
<evidence type="ECO:0000313" key="3">
    <source>
        <dbReference type="EMBL" id="SDL15520.1"/>
    </source>
</evidence>
<dbReference type="PROSITE" id="PS00786">
    <property type="entry name" value="5_NUCLEOTIDASE_2"/>
    <property type="match status" value="1"/>
</dbReference>
<dbReference type="InterPro" id="IPR029052">
    <property type="entry name" value="Metallo-depent_PP-like"/>
</dbReference>
<organism evidence="3 4">
    <name type="scientific">Maridesulfovibrio ferrireducens</name>
    <dbReference type="NCBI Taxonomy" id="246191"/>
    <lineage>
        <taxon>Bacteria</taxon>
        <taxon>Pseudomonadati</taxon>
        <taxon>Thermodesulfobacteriota</taxon>
        <taxon>Desulfovibrionia</taxon>
        <taxon>Desulfovibrionales</taxon>
        <taxon>Desulfovibrionaceae</taxon>
        <taxon>Maridesulfovibrio</taxon>
    </lineage>
</organism>
<dbReference type="PANTHER" id="PTHR11575">
    <property type="entry name" value="5'-NUCLEOTIDASE-RELATED"/>
    <property type="match status" value="1"/>
</dbReference>
<dbReference type="GO" id="GO:0009166">
    <property type="term" value="P:nucleotide catabolic process"/>
    <property type="evidence" value="ECO:0007669"/>
    <property type="project" value="InterPro"/>
</dbReference>
<accession>A0A1G9HRF5</accession>
<evidence type="ECO:0000313" key="4">
    <source>
        <dbReference type="Proteomes" id="UP000199053"/>
    </source>
</evidence>
<dbReference type="InterPro" id="IPR036907">
    <property type="entry name" value="5'-Nucleotdase_C_sf"/>
</dbReference>
<dbReference type="InterPro" id="IPR008334">
    <property type="entry name" value="5'-Nucleotdase_C"/>
</dbReference>